<evidence type="ECO:0000313" key="3">
    <source>
        <dbReference type="Proteomes" id="UP000092993"/>
    </source>
</evidence>
<comment type="caution">
    <text evidence="2">The sequence shown here is derived from an EMBL/GenBank/DDBJ whole genome shotgun (WGS) entry which is preliminary data.</text>
</comment>
<accession>A0A1C7MN80</accession>
<keyword evidence="3" id="KW-1185">Reference proteome</keyword>
<evidence type="ECO:0000313" key="2">
    <source>
        <dbReference type="EMBL" id="OBZ78320.1"/>
    </source>
</evidence>
<feature type="region of interest" description="Disordered" evidence="1">
    <location>
        <begin position="134"/>
        <end position="154"/>
    </location>
</feature>
<protein>
    <submittedName>
        <fullName evidence="2">Uncharacterized protein</fullName>
    </submittedName>
</protein>
<dbReference type="Proteomes" id="UP000092993">
    <property type="component" value="Unassembled WGS sequence"/>
</dbReference>
<name>A0A1C7MN80_GRIFR</name>
<dbReference type="AlphaFoldDB" id="A0A1C7MN80"/>
<feature type="compositionally biased region" description="Low complexity" evidence="1">
    <location>
        <begin position="95"/>
        <end position="109"/>
    </location>
</feature>
<organism evidence="2 3">
    <name type="scientific">Grifola frondosa</name>
    <name type="common">Maitake</name>
    <name type="synonym">Polyporus frondosus</name>
    <dbReference type="NCBI Taxonomy" id="5627"/>
    <lineage>
        <taxon>Eukaryota</taxon>
        <taxon>Fungi</taxon>
        <taxon>Dikarya</taxon>
        <taxon>Basidiomycota</taxon>
        <taxon>Agaricomycotina</taxon>
        <taxon>Agaricomycetes</taxon>
        <taxon>Polyporales</taxon>
        <taxon>Grifolaceae</taxon>
        <taxon>Grifola</taxon>
    </lineage>
</organism>
<gene>
    <name evidence="2" type="ORF">A0H81_02266</name>
</gene>
<reference evidence="2 3" key="1">
    <citation type="submission" date="2016-03" db="EMBL/GenBank/DDBJ databases">
        <title>Whole genome sequencing of Grifola frondosa 9006-11.</title>
        <authorList>
            <person name="Min B."/>
            <person name="Park H."/>
            <person name="Kim J.-G."/>
            <person name="Cho H."/>
            <person name="Oh Y.-L."/>
            <person name="Kong W.-S."/>
            <person name="Choi I.-G."/>
        </authorList>
    </citation>
    <scope>NUCLEOTIDE SEQUENCE [LARGE SCALE GENOMIC DNA]</scope>
    <source>
        <strain evidence="2 3">9006-11</strain>
    </source>
</reference>
<dbReference type="EMBL" id="LUGG01000002">
    <property type="protein sequence ID" value="OBZ78320.1"/>
    <property type="molecule type" value="Genomic_DNA"/>
</dbReference>
<proteinExistence type="predicted"/>
<evidence type="ECO:0000256" key="1">
    <source>
        <dbReference type="SAM" id="MobiDB-lite"/>
    </source>
</evidence>
<feature type="region of interest" description="Disordered" evidence="1">
    <location>
        <begin position="84"/>
        <end position="121"/>
    </location>
</feature>
<sequence length="154" mass="16610">MFPIVTKLDAHLQTFEALLHIKSSSFAVSFSPSSPVTSPYVHYRVSSLSPLSSSPSNVSSTSSQHLFKFLLLLAFHHPYTAYPSPDTSSRALMPSQAQKSDSSASSTKSMIAPPAHCPPQSILRSLLSPQAKSLANLSIHPSMSNQRAQESQAK</sequence>